<keyword evidence="1" id="KW-0812">Transmembrane</keyword>
<evidence type="ECO:0000313" key="2">
    <source>
        <dbReference type="EMBL" id="QVV90124.1"/>
    </source>
</evidence>
<dbReference type="RefSeq" id="WP_214420898.1">
    <property type="nucleotide sequence ID" value="NZ_CP075546.1"/>
</dbReference>
<dbReference type="KEGG" id="mrtj:KHC33_06435"/>
<protein>
    <submittedName>
        <fullName evidence="2">DUF4013 domain-containing protein</fullName>
    </submittedName>
</protein>
<gene>
    <name evidence="2" type="ORF">KHC33_06435</name>
</gene>
<dbReference type="EMBL" id="CP075546">
    <property type="protein sequence ID" value="QVV90124.1"/>
    <property type="molecule type" value="Genomic_DNA"/>
</dbReference>
<keyword evidence="3" id="KW-1185">Reference proteome</keyword>
<dbReference type="AlphaFoldDB" id="A0A8E7B191"/>
<evidence type="ECO:0000256" key="1">
    <source>
        <dbReference type="SAM" id="Phobius"/>
    </source>
</evidence>
<feature type="transmembrane region" description="Helical" evidence="1">
    <location>
        <begin position="22"/>
        <end position="43"/>
    </location>
</feature>
<keyword evidence="1" id="KW-0472">Membrane</keyword>
<proteinExistence type="predicted"/>
<feature type="transmembrane region" description="Helical" evidence="1">
    <location>
        <begin position="73"/>
        <end position="100"/>
    </location>
</feature>
<dbReference type="GeneID" id="65096805"/>
<dbReference type="Proteomes" id="UP000680656">
    <property type="component" value="Chromosome"/>
</dbReference>
<accession>A0A8E7B191</accession>
<reference evidence="2 3" key="1">
    <citation type="submission" date="2021-05" db="EMBL/GenBank/DDBJ databases">
        <title>A novel Methanospirillum isolate from a pyrite-forming mixed culture.</title>
        <authorList>
            <person name="Bunk B."/>
            <person name="Sproer C."/>
            <person name="Spring S."/>
            <person name="Pester M."/>
        </authorList>
    </citation>
    <scope>NUCLEOTIDE SEQUENCE [LARGE SCALE GENOMIC DNA]</scope>
    <source>
        <strain evidence="2 3">J.3.6.1-F.2.7.3</strain>
    </source>
</reference>
<feature type="transmembrane region" description="Helical" evidence="1">
    <location>
        <begin position="106"/>
        <end position="139"/>
    </location>
</feature>
<name>A0A8E7B191_9EURY</name>
<dbReference type="Pfam" id="PF13197">
    <property type="entry name" value="DUF4013"/>
    <property type="match status" value="1"/>
</dbReference>
<organism evidence="2 3">
    <name type="scientific">Methanospirillum purgamenti</name>
    <dbReference type="NCBI Taxonomy" id="2834276"/>
    <lineage>
        <taxon>Archaea</taxon>
        <taxon>Methanobacteriati</taxon>
        <taxon>Methanobacteriota</taxon>
        <taxon>Stenosarchaea group</taxon>
        <taxon>Methanomicrobia</taxon>
        <taxon>Methanomicrobiales</taxon>
        <taxon>Methanospirillaceae</taxon>
        <taxon>Methanospirillum</taxon>
    </lineage>
</organism>
<feature type="transmembrane region" description="Helical" evidence="1">
    <location>
        <begin position="166"/>
        <end position="187"/>
    </location>
</feature>
<sequence length="226" mass="24919">MGIGELLSDSFGYANEGLIGKWVRWIILIISSIIFPLIMGYSLRVMKGTTPAPEPGDYLGMFIDGIKMIIIEIVYMIIPIIIGAVIFFMSGGFGILTMMLMDVGNWLAYAGMLIATLGVSLFVLLIISFIFSLFGIIGMVRFARTGSMGEAFAFSEITNTIGKFGWVQYIIALIVLNIVLAVIYGIISLIPVIGFLLLLIIAPYFTMIISRYYSLIYDAVPISHPR</sequence>
<feature type="transmembrane region" description="Helical" evidence="1">
    <location>
        <begin position="193"/>
        <end position="213"/>
    </location>
</feature>
<evidence type="ECO:0000313" key="3">
    <source>
        <dbReference type="Proteomes" id="UP000680656"/>
    </source>
</evidence>
<keyword evidence="1" id="KW-1133">Transmembrane helix</keyword>
<dbReference type="InterPro" id="IPR025098">
    <property type="entry name" value="DUF4013"/>
</dbReference>